<keyword evidence="12" id="KW-0732">Signal</keyword>
<name>A0A4R1IH98_ANCAQ</name>
<comment type="function">
    <text evidence="1">Responsible for the formation of the pyrimidine heterocycle in the thiamine biosynthesis pathway. Catalyzes the formation of hydroxymethylpyrimidine phosphate (HMP-P) from histidine and pyridoxal phosphate (PLP). The protein uses PLP and the active site histidine to form HMP-P, generating an inactive enzyme. The enzyme can only undergo a single turnover, which suggests it is a suicide enzyme.</text>
</comment>
<dbReference type="Pfam" id="PF09084">
    <property type="entry name" value="NMT1"/>
    <property type="match status" value="1"/>
</dbReference>
<dbReference type="Gene3D" id="3.40.190.10">
    <property type="entry name" value="Periplasmic binding protein-like II"/>
    <property type="match status" value="2"/>
</dbReference>
<evidence type="ECO:0000256" key="1">
    <source>
        <dbReference type="ARBA" id="ARBA00003469"/>
    </source>
</evidence>
<dbReference type="Proteomes" id="UP000295030">
    <property type="component" value="Unassembled WGS sequence"/>
</dbReference>
<evidence type="ECO:0000256" key="9">
    <source>
        <dbReference type="ARBA" id="ARBA00023004"/>
    </source>
</evidence>
<dbReference type="GO" id="GO:0009228">
    <property type="term" value="P:thiamine biosynthetic process"/>
    <property type="evidence" value="ECO:0007669"/>
    <property type="project" value="UniProtKB-KW"/>
</dbReference>
<evidence type="ECO:0000256" key="4">
    <source>
        <dbReference type="ARBA" id="ARBA00011738"/>
    </source>
</evidence>
<evidence type="ECO:0000256" key="7">
    <source>
        <dbReference type="ARBA" id="ARBA00022898"/>
    </source>
</evidence>
<comment type="subunit">
    <text evidence="4">Homodimer.</text>
</comment>
<evidence type="ECO:0000313" key="15">
    <source>
        <dbReference type="Proteomes" id="UP000295030"/>
    </source>
</evidence>
<evidence type="ECO:0000259" key="13">
    <source>
        <dbReference type="Pfam" id="PF09084"/>
    </source>
</evidence>
<proteinExistence type="inferred from homology"/>
<dbReference type="InterPro" id="IPR027939">
    <property type="entry name" value="NMT1/THI5"/>
</dbReference>
<evidence type="ECO:0000313" key="14">
    <source>
        <dbReference type="EMBL" id="TCK30842.1"/>
    </source>
</evidence>
<dbReference type="AlphaFoldDB" id="A0A4R1IH98"/>
<comment type="similarity">
    <text evidence="3">Belongs to the NMT1/THI5 family.</text>
</comment>
<evidence type="ECO:0000256" key="10">
    <source>
        <dbReference type="ARBA" id="ARBA00033171"/>
    </source>
</evidence>
<dbReference type="PANTHER" id="PTHR31528:SF1">
    <property type="entry name" value="4-AMINO-5-HYDROXYMETHYL-2-METHYLPYRIMIDINE PHOSPHATE SYNTHASE THI11-RELATED"/>
    <property type="match status" value="1"/>
</dbReference>
<evidence type="ECO:0000256" key="5">
    <source>
        <dbReference type="ARBA" id="ARBA00022679"/>
    </source>
</evidence>
<gene>
    <name evidence="14" type="ORF">EV667_0946</name>
</gene>
<accession>A0A4R1IH98</accession>
<evidence type="ECO:0000256" key="8">
    <source>
        <dbReference type="ARBA" id="ARBA00022977"/>
    </source>
</evidence>
<keyword evidence="8" id="KW-0784">Thiamine biosynthesis</keyword>
<dbReference type="OrthoDB" id="6522570at2"/>
<sequence>MTRIPATLFAGALAACAALTSAFVPHAQAQELTRVTVVFPHPGAIQHFPIHVAIGEGYFKQEGLDVHVEAVDGSGQVLQALAAGQAQIGHPGVGPTLAARANGVDVLFIYNHFAKSQFGLVVKEEAAYKVPADLKGKIIGVGTADGAEVSFTRNIFDDLGWKEGTDYTFLSVGDGGMATAAFMRGDIDAYAGAFVDSAILTLRGMKLREITPDKYLGFFGNGYVTTRAYIEKNPKVIEGFGRAIVKATIFAMNEANTDTVLKHTTAGNPQEGEDKAFAAALLQSARARITPTIPGKGWGYNHPEQFVLWHEALVKTGSLKAPLPDLDKAYTNQFVDIWNVGVKP</sequence>
<feature type="signal peptide" evidence="12">
    <location>
        <begin position="1"/>
        <end position="29"/>
    </location>
</feature>
<keyword evidence="6" id="KW-0479">Metal-binding</keyword>
<keyword evidence="15" id="KW-1185">Reference proteome</keyword>
<dbReference type="GO" id="GO:0046872">
    <property type="term" value="F:metal ion binding"/>
    <property type="evidence" value="ECO:0007669"/>
    <property type="project" value="UniProtKB-KW"/>
</dbReference>
<reference evidence="14 15" key="1">
    <citation type="submission" date="2019-03" db="EMBL/GenBank/DDBJ databases">
        <title>Genomic Encyclopedia of Type Strains, Phase IV (KMG-IV): sequencing the most valuable type-strain genomes for metagenomic binning, comparative biology and taxonomic classification.</title>
        <authorList>
            <person name="Goeker M."/>
        </authorList>
    </citation>
    <scope>NUCLEOTIDE SEQUENCE [LARGE SCALE GENOMIC DNA]</scope>
    <source>
        <strain evidence="14 15">DSM 101</strain>
    </source>
</reference>
<dbReference type="RefSeq" id="WP_131834119.1">
    <property type="nucleotide sequence ID" value="NZ_SMFY01000001.1"/>
</dbReference>
<comment type="catalytic activity">
    <reaction evidence="11">
        <text>N(6)-(pyridoxal phosphate)-L-lysyl-[4-amino-5-hydroxymethyl-2-methylpyrimidine phosphate synthase] + L-histidyl-[4-amino-5-hydroxymethyl-2-methylpyrimidine phosphate synthase] + 2 Fe(3+) + 4 H2O = L-lysyl-[4-amino-5-hydroxymethyl-2-methylpyrimidine phosphate synthase] + (2S)-2-amino-5-hydroxy-4-oxopentanoyl-[4-amino-5-hydroxymethyl-2-methylpyrimidine phosphate synthase] + 4-amino-2-methyl-5-(phosphooxymethyl)pyrimidine + 3-oxopropanoate + 2 Fe(2+) + 2 H(+)</text>
        <dbReference type="Rhea" id="RHEA:65756"/>
        <dbReference type="Rhea" id="RHEA-COMP:16892"/>
        <dbReference type="Rhea" id="RHEA-COMP:16893"/>
        <dbReference type="Rhea" id="RHEA-COMP:16894"/>
        <dbReference type="Rhea" id="RHEA-COMP:16895"/>
        <dbReference type="ChEBI" id="CHEBI:15377"/>
        <dbReference type="ChEBI" id="CHEBI:15378"/>
        <dbReference type="ChEBI" id="CHEBI:29033"/>
        <dbReference type="ChEBI" id="CHEBI:29034"/>
        <dbReference type="ChEBI" id="CHEBI:29969"/>
        <dbReference type="ChEBI" id="CHEBI:29979"/>
        <dbReference type="ChEBI" id="CHEBI:33190"/>
        <dbReference type="ChEBI" id="CHEBI:58354"/>
        <dbReference type="ChEBI" id="CHEBI:143915"/>
        <dbReference type="ChEBI" id="CHEBI:157692"/>
    </reaction>
    <physiologicalReaction direction="left-to-right" evidence="11">
        <dbReference type="Rhea" id="RHEA:65757"/>
    </physiologicalReaction>
</comment>
<dbReference type="PANTHER" id="PTHR31528">
    <property type="entry name" value="4-AMINO-5-HYDROXYMETHYL-2-METHYLPYRIMIDINE PHOSPHATE SYNTHASE THI11-RELATED"/>
    <property type="match status" value="1"/>
</dbReference>
<evidence type="ECO:0000256" key="12">
    <source>
        <dbReference type="SAM" id="SignalP"/>
    </source>
</evidence>
<evidence type="ECO:0000256" key="2">
    <source>
        <dbReference type="ARBA" id="ARBA00004948"/>
    </source>
</evidence>
<keyword evidence="5" id="KW-0808">Transferase</keyword>
<comment type="pathway">
    <text evidence="2">Cofactor biosynthesis; thiamine diphosphate biosynthesis.</text>
</comment>
<evidence type="ECO:0000256" key="6">
    <source>
        <dbReference type="ARBA" id="ARBA00022723"/>
    </source>
</evidence>
<keyword evidence="9" id="KW-0408">Iron</keyword>
<dbReference type="InterPro" id="IPR015168">
    <property type="entry name" value="SsuA/THI5"/>
</dbReference>
<organism evidence="14 15">
    <name type="scientific">Ancylobacter aquaticus</name>
    <dbReference type="NCBI Taxonomy" id="100"/>
    <lineage>
        <taxon>Bacteria</taxon>
        <taxon>Pseudomonadati</taxon>
        <taxon>Pseudomonadota</taxon>
        <taxon>Alphaproteobacteria</taxon>
        <taxon>Hyphomicrobiales</taxon>
        <taxon>Xanthobacteraceae</taxon>
        <taxon>Ancylobacter</taxon>
    </lineage>
</organism>
<feature type="chain" id="PRO_5020203233" description="Thiamine pyrimidine synthase" evidence="12">
    <location>
        <begin position="30"/>
        <end position="344"/>
    </location>
</feature>
<protein>
    <recommendedName>
        <fullName evidence="10">Thiamine pyrimidine synthase</fullName>
    </recommendedName>
</protein>
<evidence type="ECO:0000256" key="3">
    <source>
        <dbReference type="ARBA" id="ARBA00009406"/>
    </source>
</evidence>
<comment type="caution">
    <text evidence="14">The sequence shown here is derived from an EMBL/GenBank/DDBJ whole genome shotgun (WGS) entry which is preliminary data.</text>
</comment>
<dbReference type="PROSITE" id="PS51257">
    <property type="entry name" value="PROKAR_LIPOPROTEIN"/>
    <property type="match status" value="1"/>
</dbReference>
<feature type="domain" description="SsuA/THI5-like" evidence="13">
    <location>
        <begin position="45"/>
        <end position="254"/>
    </location>
</feature>
<dbReference type="EMBL" id="SMFY01000001">
    <property type="protein sequence ID" value="TCK30842.1"/>
    <property type="molecule type" value="Genomic_DNA"/>
</dbReference>
<dbReference type="SUPFAM" id="SSF53850">
    <property type="entry name" value="Periplasmic binding protein-like II"/>
    <property type="match status" value="1"/>
</dbReference>
<evidence type="ECO:0000256" key="11">
    <source>
        <dbReference type="ARBA" id="ARBA00048179"/>
    </source>
</evidence>
<keyword evidence="7" id="KW-0663">Pyridoxal phosphate</keyword>
<dbReference type="GO" id="GO:0016740">
    <property type="term" value="F:transferase activity"/>
    <property type="evidence" value="ECO:0007669"/>
    <property type="project" value="UniProtKB-KW"/>
</dbReference>